<feature type="domain" description="HTH tetR-type" evidence="6">
    <location>
        <begin position="32"/>
        <end position="92"/>
    </location>
</feature>
<proteinExistence type="predicted"/>
<dbReference type="SUPFAM" id="SSF48498">
    <property type="entry name" value="Tetracyclin repressor-like, C-terminal domain"/>
    <property type="match status" value="1"/>
</dbReference>
<evidence type="ECO:0000256" key="4">
    <source>
        <dbReference type="PROSITE-ProRule" id="PRU00335"/>
    </source>
</evidence>
<dbReference type="AlphaFoldDB" id="A0A940ME13"/>
<keyword evidence="8" id="KW-1185">Reference proteome</keyword>
<accession>A0A940ME13</accession>
<dbReference type="GO" id="GO:0000976">
    <property type="term" value="F:transcription cis-regulatory region binding"/>
    <property type="evidence" value="ECO:0007669"/>
    <property type="project" value="TreeGrafter"/>
</dbReference>
<dbReference type="Pfam" id="PF02909">
    <property type="entry name" value="TetR_C_1"/>
    <property type="match status" value="1"/>
</dbReference>
<dbReference type="GO" id="GO:0003700">
    <property type="term" value="F:DNA-binding transcription factor activity"/>
    <property type="evidence" value="ECO:0007669"/>
    <property type="project" value="TreeGrafter"/>
</dbReference>
<keyword evidence="3" id="KW-0804">Transcription</keyword>
<evidence type="ECO:0000313" key="8">
    <source>
        <dbReference type="Proteomes" id="UP000670475"/>
    </source>
</evidence>
<feature type="region of interest" description="Disordered" evidence="5">
    <location>
        <begin position="1"/>
        <end position="28"/>
    </location>
</feature>
<evidence type="ECO:0000259" key="6">
    <source>
        <dbReference type="PROSITE" id="PS50977"/>
    </source>
</evidence>
<dbReference type="RefSeq" id="WP_209338744.1">
    <property type="nucleotide sequence ID" value="NZ_JAGIQL010000013.1"/>
</dbReference>
<keyword evidence="2 4" id="KW-0238">DNA-binding</keyword>
<evidence type="ECO:0000313" key="7">
    <source>
        <dbReference type="EMBL" id="MBP0456963.1"/>
    </source>
</evidence>
<protein>
    <submittedName>
        <fullName evidence="7">TetR/AcrR family transcriptional regulator C-terminal domain-containing protein</fullName>
    </submittedName>
</protein>
<dbReference type="InterPro" id="IPR036271">
    <property type="entry name" value="Tet_transcr_reg_TetR-rel_C_sf"/>
</dbReference>
<keyword evidence="1" id="KW-0805">Transcription regulation</keyword>
<dbReference type="EMBL" id="JAGIQL010000013">
    <property type="protein sequence ID" value="MBP0456963.1"/>
    <property type="molecule type" value="Genomic_DNA"/>
</dbReference>
<evidence type="ECO:0000256" key="5">
    <source>
        <dbReference type="SAM" id="MobiDB-lite"/>
    </source>
</evidence>
<dbReference type="GO" id="GO:0045892">
    <property type="term" value="P:negative regulation of DNA-templated transcription"/>
    <property type="evidence" value="ECO:0007669"/>
    <property type="project" value="InterPro"/>
</dbReference>
<dbReference type="SUPFAM" id="SSF46689">
    <property type="entry name" value="Homeodomain-like"/>
    <property type="match status" value="1"/>
</dbReference>
<dbReference type="PANTHER" id="PTHR30055:SF151">
    <property type="entry name" value="TRANSCRIPTIONAL REGULATORY PROTEIN"/>
    <property type="match status" value="1"/>
</dbReference>
<dbReference type="InterPro" id="IPR004111">
    <property type="entry name" value="Repressor_TetR_C"/>
</dbReference>
<reference evidence="7" key="1">
    <citation type="submission" date="2021-03" db="EMBL/GenBank/DDBJ databases">
        <title>Whole genome sequence of Streptomyces bomunensis MMS17-BM035.</title>
        <authorList>
            <person name="Lee J.H."/>
        </authorList>
    </citation>
    <scope>NUCLEOTIDE SEQUENCE</scope>
    <source>
        <strain evidence="7">MMS17-BM035</strain>
    </source>
</reference>
<organism evidence="7 8">
    <name type="scientific">Streptomyces montanisoli</name>
    <dbReference type="NCBI Taxonomy" id="2798581"/>
    <lineage>
        <taxon>Bacteria</taxon>
        <taxon>Bacillati</taxon>
        <taxon>Actinomycetota</taxon>
        <taxon>Actinomycetes</taxon>
        <taxon>Kitasatosporales</taxon>
        <taxon>Streptomycetaceae</taxon>
        <taxon>Streptomyces</taxon>
    </lineage>
</organism>
<dbReference type="InterPro" id="IPR050109">
    <property type="entry name" value="HTH-type_TetR-like_transc_reg"/>
</dbReference>
<dbReference type="Proteomes" id="UP000670475">
    <property type="component" value="Unassembled WGS sequence"/>
</dbReference>
<evidence type="ECO:0000256" key="1">
    <source>
        <dbReference type="ARBA" id="ARBA00023015"/>
    </source>
</evidence>
<evidence type="ECO:0000256" key="2">
    <source>
        <dbReference type="ARBA" id="ARBA00023125"/>
    </source>
</evidence>
<dbReference type="PROSITE" id="PS50977">
    <property type="entry name" value="HTH_TETR_2"/>
    <property type="match status" value="1"/>
</dbReference>
<feature type="DNA-binding region" description="H-T-H motif" evidence="4">
    <location>
        <begin position="55"/>
        <end position="74"/>
    </location>
</feature>
<dbReference type="InterPro" id="IPR001647">
    <property type="entry name" value="HTH_TetR"/>
</dbReference>
<comment type="caution">
    <text evidence="7">The sequence shown here is derived from an EMBL/GenBank/DDBJ whole genome shotgun (WGS) entry which is preliminary data.</text>
</comment>
<name>A0A940ME13_9ACTN</name>
<dbReference type="PANTHER" id="PTHR30055">
    <property type="entry name" value="HTH-TYPE TRANSCRIPTIONAL REGULATOR RUTR"/>
    <property type="match status" value="1"/>
</dbReference>
<dbReference type="Gene3D" id="1.10.357.10">
    <property type="entry name" value="Tetracycline Repressor, domain 2"/>
    <property type="match status" value="1"/>
</dbReference>
<dbReference type="Pfam" id="PF00440">
    <property type="entry name" value="TetR_N"/>
    <property type="match status" value="1"/>
</dbReference>
<sequence length="237" mass="25598">MSPTPQQRRASRHHQPDPGAGAAPARGRRAQPITVAAIIDAALGIVARDGYEALTMRRVAAALETGPASLYAHVVNKDDLGELLIGRLCTEIDLPEPEPAAWREQITGVCTRMRDQYLRYPGISRAALAAAPTNEDTLRIGEGMLAILLAGGIAPQAAAWGIDSLMLYVSAYTLEVSLLTDPGNEWVVSRDELLSRLSGLPDTFPQTKRHAAELTAGTDHERFDFTLDLVLDGLARR</sequence>
<dbReference type="InterPro" id="IPR009057">
    <property type="entry name" value="Homeodomain-like_sf"/>
</dbReference>
<gene>
    <name evidence="7" type="ORF">JFN87_05505</name>
</gene>
<evidence type="ECO:0000256" key="3">
    <source>
        <dbReference type="ARBA" id="ARBA00023163"/>
    </source>
</evidence>